<keyword evidence="3" id="KW-1185">Reference proteome</keyword>
<proteinExistence type="predicted"/>
<dbReference type="Proteomes" id="UP000318626">
    <property type="component" value="Chromosome"/>
</dbReference>
<reference evidence="3" key="1">
    <citation type="submission" date="2019-02" db="EMBL/GenBank/DDBJ databases">
        <title>Deep-cultivation of Planctomycetes and their phenomic and genomic characterization uncovers novel biology.</title>
        <authorList>
            <person name="Wiegand S."/>
            <person name="Jogler M."/>
            <person name="Boedeker C."/>
            <person name="Pinto D."/>
            <person name="Vollmers J."/>
            <person name="Rivas-Marin E."/>
            <person name="Kohn T."/>
            <person name="Peeters S.H."/>
            <person name="Heuer A."/>
            <person name="Rast P."/>
            <person name="Oberbeckmann S."/>
            <person name="Bunk B."/>
            <person name="Jeske O."/>
            <person name="Meyerdierks A."/>
            <person name="Storesund J.E."/>
            <person name="Kallscheuer N."/>
            <person name="Luecker S."/>
            <person name="Lage O.M."/>
            <person name="Pohl T."/>
            <person name="Merkel B.J."/>
            <person name="Hornburger P."/>
            <person name="Mueller R.-W."/>
            <person name="Bruemmer F."/>
            <person name="Labrenz M."/>
            <person name="Spormann A.M."/>
            <person name="Op den Camp H."/>
            <person name="Overmann J."/>
            <person name="Amann R."/>
            <person name="Jetten M.S.M."/>
            <person name="Mascher T."/>
            <person name="Medema M.H."/>
            <person name="Devos D.P."/>
            <person name="Kaster A.-K."/>
            <person name="Ovreas L."/>
            <person name="Rohde M."/>
            <person name="Galperin M.Y."/>
            <person name="Jogler C."/>
        </authorList>
    </citation>
    <scope>NUCLEOTIDE SEQUENCE [LARGE SCALE GENOMIC DNA]</scope>
    <source>
        <strain evidence="3">Pan97</strain>
    </source>
</reference>
<dbReference type="OrthoDB" id="268041at2"/>
<evidence type="ECO:0000313" key="2">
    <source>
        <dbReference type="EMBL" id="QDU76550.1"/>
    </source>
</evidence>
<sequence length="476" mass="50552">MTQLHRRFDFLSKRARRGVSLLWIIIAFPALVLFLVFAVEIGNIWLARIELEQSLEANALAAVKQWAESGGGDTLAAREVGNAFSIANPVRGQDVDLTDMTLNTAFTNGPNLLNYDDSGMAANPNQNLVCTDISNYGSYLQPGVMVFGAIIQTENLANPAESVVFNADVIPSCASPGSVLVDANGSGGLKTANNHEWGISFKAIGDALAQANLRIYRIDINVDPDGSRNYEFTGSLGIADTVNNDIIVGTGMSSGLSQNDNYLQAITTADIYFTSPPGSPEILQINFSDPTFPLDAINPAIGLVPGDRFRFGAEVVDTTNVNSNSQVNGDEVGDVAEVTVYFSYAGAPDSVEMGTLVDTMDKGNNCGGNAYIFTDAINNDHVIVHPTNTVDLPCPDNASAGSNGQSYVTIGSSGQPHFYAVRAQATIGVPSVVQSICGFNLGPWGVSAKATAYYDCETSDPKLIRVDLFQCDPPPP</sequence>
<feature type="transmembrane region" description="Helical" evidence="1">
    <location>
        <begin position="21"/>
        <end position="46"/>
    </location>
</feature>
<dbReference type="AlphaFoldDB" id="A0A518CBG2"/>
<dbReference type="KEGG" id="bvo:Pan97_36020"/>
<keyword evidence="1" id="KW-0812">Transmembrane</keyword>
<protein>
    <submittedName>
        <fullName evidence="2">Uncharacterized protein</fullName>
    </submittedName>
</protein>
<gene>
    <name evidence="2" type="ORF">Pan97_36020</name>
</gene>
<evidence type="ECO:0000313" key="3">
    <source>
        <dbReference type="Proteomes" id="UP000318626"/>
    </source>
</evidence>
<keyword evidence="1" id="KW-1133">Transmembrane helix</keyword>
<keyword evidence="1" id="KW-0472">Membrane</keyword>
<dbReference type="RefSeq" id="WP_144974735.1">
    <property type="nucleotide sequence ID" value="NZ_CP036289.1"/>
</dbReference>
<evidence type="ECO:0000256" key="1">
    <source>
        <dbReference type="SAM" id="Phobius"/>
    </source>
</evidence>
<accession>A0A518CBG2</accession>
<name>A0A518CBG2_9BACT</name>
<organism evidence="2 3">
    <name type="scientific">Bremerella volcania</name>
    <dbReference type="NCBI Taxonomy" id="2527984"/>
    <lineage>
        <taxon>Bacteria</taxon>
        <taxon>Pseudomonadati</taxon>
        <taxon>Planctomycetota</taxon>
        <taxon>Planctomycetia</taxon>
        <taxon>Pirellulales</taxon>
        <taxon>Pirellulaceae</taxon>
        <taxon>Bremerella</taxon>
    </lineage>
</organism>
<dbReference type="EMBL" id="CP036289">
    <property type="protein sequence ID" value="QDU76550.1"/>
    <property type="molecule type" value="Genomic_DNA"/>
</dbReference>